<evidence type="ECO:0000259" key="1">
    <source>
        <dbReference type="Pfam" id="PF20254"/>
    </source>
</evidence>
<proteinExistence type="predicted"/>
<sequence length="552" mass="59342">MKLSRSFIATIATCAIALTACGTSDASDTSSPSTEAPTTTVEISSDVPSSTVAPTTTVAPDPYVSPGWLAAENALPGTDAWRITKKVPGAKPVTAEGSIEGYADTTSAQPGDIVTLFVATAAPTWHVEAYRMGWYAGMQGRLIWTSGETPSTWQLDMSTDGDTKMSRALWAPSLTFTIDNAWPAGSYLLKLVSSTSEAHYVPLTIRRDSTSASLVVVSAVTTWQAYNPWGGCTLYQCFVGNPRSRATVVSFDRPYAASYNWGSADFLTHELPLISLIEELGIDTAYVTDIDLHSSALDGDGSTNPVLLNRTALLTTAHDEYYSTPMRASLERARDAGINLAFFGANAVYRHIRLEPNDESLPFRQLVNYRTADDDPMTAQDPLQSTVQWRNDPINKPESALIGIQYFAAGVKTAMKLVNTDNWVFAGVDLSRGTSLKNLVAIEADGLGHSNQEPENLEVLASSPVTYKKVRYNHAMTYYSADSGAGVFATGTIGWINALDTTAWGDEKVSLVVRGITTNVLQAFATGPAGVAHPSVSNASRYRTSVQPVNED</sequence>
<reference evidence="2" key="1">
    <citation type="submission" date="2020-05" db="EMBL/GenBank/DDBJ databases">
        <authorList>
            <person name="Chiriac C."/>
            <person name="Salcher M."/>
            <person name="Ghai R."/>
            <person name="Kavagutti S V."/>
        </authorList>
    </citation>
    <scope>NUCLEOTIDE SEQUENCE</scope>
</reference>
<dbReference type="InterPro" id="IPR046540">
    <property type="entry name" value="DMFA2_C"/>
</dbReference>
<protein>
    <submittedName>
        <fullName evidence="2">Unannotated protein</fullName>
    </submittedName>
</protein>
<gene>
    <name evidence="2" type="ORF">UFOPK3304_01839</name>
</gene>
<accession>A0A6J7EN41</accession>
<dbReference type="Pfam" id="PF20254">
    <property type="entry name" value="DMFA2_C"/>
    <property type="match status" value="1"/>
</dbReference>
<dbReference type="EMBL" id="CAFBLJ010000161">
    <property type="protein sequence ID" value="CAB4883128.1"/>
    <property type="molecule type" value="Genomic_DNA"/>
</dbReference>
<dbReference type="AlphaFoldDB" id="A0A6J7EN41"/>
<name>A0A6J7EN41_9ZZZZ</name>
<feature type="domain" description="N,N-dimethylformamidase beta subunit-like C-terminal" evidence="1">
    <location>
        <begin position="127"/>
        <end position="500"/>
    </location>
</feature>
<dbReference type="PROSITE" id="PS51257">
    <property type="entry name" value="PROKAR_LIPOPROTEIN"/>
    <property type="match status" value="1"/>
</dbReference>
<organism evidence="2">
    <name type="scientific">freshwater metagenome</name>
    <dbReference type="NCBI Taxonomy" id="449393"/>
    <lineage>
        <taxon>unclassified sequences</taxon>
        <taxon>metagenomes</taxon>
        <taxon>ecological metagenomes</taxon>
    </lineage>
</organism>
<evidence type="ECO:0000313" key="2">
    <source>
        <dbReference type="EMBL" id="CAB4883128.1"/>
    </source>
</evidence>